<dbReference type="RefSeq" id="WP_379952545.1">
    <property type="nucleotide sequence ID" value="NZ_JBHMAF010000200.1"/>
</dbReference>
<comment type="caution">
    <text evidence="4">The sequence shown here is derived from an EMBL/GenBank/DDBJ whole genome shotgun (WGS) entry which is preliminary data.</text>
</comment>
<evidence type="ECO:0000259" key="2">
    <source>
        <dbReference type="Pfam" id="PF25164"/>
    </source>
</evidence>
<dbReference type="InterPro" id="IPR057253">
    <property type="entry name" value="CoiA-like_N"/>
</dbReference>
<keyword evidence="5" id="KW-1185">Reference proteome</keyword>
<dbReference type="PIRSF" id="PIRSF007487">
    <property type="entry name" value="Competence-induced_CoiA_bac"/>
    <property type="match status" value="1"/>
</dbReference>
<protein>
    <submittedName>
        <fullName evidence="4">Competence protein CoiA</fullName>
    </submittedName>
</protein>
<dbReference type="Pfam" id="PF06054">
    <property type="entry name" value="CoiA_nuc"/>
    <property type="match status" value="1"/>
</dbReference>
<feature type="domain" description="Competence protein CoiA nuclease-like" evidence="1">
    <location>
        <begin position="68"/>
        <end position="221"/>
    </location>
</feature>
<evidence type="ECO:0000313" key="4">
    <source>
        <dbReference type="EMBL" id="MFB9762664.1"/>
    </source>
</evidence>
<dbReference type="InterPro" id="IPR021176">
    <property type="entry name" value="Competence-induced_CoiA"/>
</dbReference>
<feature type="domain" description="Competence protein CoiA-like N-terminal" evidence="2">
    <location>
        <begin position="20"/>
        <end position="63"/>
    </location>
</feature>
<dbReference type="Proteomes" id="UP001589609">
    <property type="component" value="Unassembled WGS sequence"/>
</dbReference>
<dbReference type="Pfam" id="PF25166">
    <property type="entry name" value="CoiA_C"/>
    <property type="match status" value="1"/>
</dbReference>
<reference evidence="4 5" key="1">
    <citation type="submission" date="2024-09" db="EMBL/GenBank/DDBJ databases">
        <authorList>
            <person name="Sun Q."/>
            <person name="Mori K."/>
        </authorList>
    </citation>
    <scope>NUCLEOTIDE SEQUENCE [LARGE SCALE GENOMIC DNA]</scope>
    <source>
        <strain evidence="4 5">JCM 11201</strain>
    </source>
</reference>
<dbReference type="InterPro" id="IPR010330">
    <property type="entry name" value="CoiA_nuc"/>
</dbReference>
<dbReference type="InterPro" id="IPR057252">
    <property type="entry name" value="CoiA_C"/>
</dbReference>
<evidence type="ECO:0000259" key="1">
    <source>
        <dbReference type="Pfam" id="PF06054"/>
    </source>
</evidence>
<evidence type="ECO:0000259" key="3">
    <source>
        <dbReference type="Pfam" id="PF25166"/>
    </source>
</evidence>
<dbReference type="EMBL" id="JBHMAF010000200">
    <property type="protein sequence ID" value="MFB9762664.1"/>
    <property type="molecule type" value="Genomic_DNA"/>
</dbReference>
<accession>A0ABV5WPT7</accession>
<proteinExistence type="predicted"/>
<feature type="domain" description="Competence protein CoiA C-terminal" evidence="3">
    <location>
        <begin position="231"/>
        <end position="365"/>
    </location>
</feature>
<evidence type="ECO:0000313" key="5">
    <source>
        <dbReference type="Proteomes" id="UP001589609"/>
    </source>
</evidence>
<gene>
    <name evidence="4" type="ORF">ACFFMS_31050</name>
</gene>
<dbReference type="Pfam" id="PF25164">
    <property type="entry name" value="CoiA_N"/>
    <property type="match status" value="1"/>
</dbReference>
<sequence>MFVALKQNGERLNLLQPLGKELLQEMREREVFFCPVCESEVQLKLGTRKKYHFAHKRTMVCKLDLEPESAYHLAGKEMLYHWFKTQGFLTEPEVYLPSIRQRPDLLLTRANVQAAVEFQCSPIPTKRFLERTHSYWREGLRVLWILGGNQYKRYAAHWLRLSSFPALFAQNRIPYVLYFCPDHASFFKCSPLLPFSSSTSFAHTFVHRISSATISSIFSPSLFSFEQLGQQWLQKKKRWRMGQFLHMRRGYEEFFQYMYTKGISPSRLPAEAGVPLPSLLAIQTPAIIWQSLILFDLIEPMRAGESLPFWQIVRYVEQHSVIQRRVLPYYPFSYFKRTLKEYMAFLCASDLIELVSGQTYRRKQVSIVPQTEGEAFARDEEAMKHALLLFRNEQSATSAAEKRI</sequence>
<name>A0ABV5WPT7_9BACI</name>
<organism evidence="4 5">
    <name type="scientific">Ectobacillus funiculus</name>
    <dbReference type="NCBI Taxonomy" id="137993"/>
    <lineage>
        <taxon>Bacteria</taxon>
        <taxon>Bacillati</taxon>
        <taxon>Bacillota</taxon>
        <taxon>Bacilli</taxon>
        <taxon>Bacillales</taxon>
        <taxon>Bacillaceae</taxon>
        <taxon>Ectobacillus</taxon>
    </lineage>
</organism>